<keyword evidence="3" id="KW-1003">Cell membrane</keyword>
<evidence type="ECO:0000256" key="6">
    <source>
        <dbReference type="ARBA" id="ARBA00022989"/>
    </source>
</evidence>
<dbReference type="PANTHER" id="PTHR35011:SF2">
    <property type="entry name" value="2,3-DIKETO-L-GULONATE TRAP TRANSPORTER SMALL PERMEASE PROTEIN YIAM"/>
    <property type="match status" value="1"/>
</dbReference>
<keyword evidence="5 9" id="KW-0812">Transmembrane</keyword>
<evidence type="ECO:0000256" key="9">
    <source>
        <dbReference type="RuleBase" id="RU369079"/>
    </source>
</evidence>
<dbReference type="InterPro" id="IPR055348">
    <property type="entry name" value="DctQ"/>
</dbReference>
<evidence type="ECO:0000259" key="10">
    <source>
        <dbReference type="Pfam" id="PF04290"/>
    </source>
</evidence>
<dbReference type="GO" id="GO:0015740">
    <property type="term" value="P:C4-dicarboxylate transport"/>
    <property type="evidence" value="ECO:0007669"/>
    <property type="project" value="TreeGrafter"/>
</dbReference>
<sequence>MRFAVESYFALLKVLMALLLAGMVVLVFGNVVLRYAFNQGLTASEELSRLFFVWLIFLGAVVALRERGHIGIDTLLRRLPRPAAKACLALSGALALLAIWLLLKGSVEQAMINLDVASPAVGYPMALMYGAGIAFAVPAAIIILADLARLLLGRAGPEELILVRDSEELAGLDAPAAPRTAGKR</sequence>
<dbReference type="GO" id="GO:0022857">
    <property type="term" value="F:transmembrane transporter activity"/>
    <property type="evidence" value="ECO:0007669"/>
    <property type="project" value="UniProtKB-UniRule"/>
</dbReference>
<evidence type="ECO:0000256" key="2">
    <source>
        <dbReference type="ARBA" id="ARBA00022448"/>
    </source>
</evidence>
<dbReference type="InterPro" id="IPR007387">
    <property type="entry name" value="TRAP_DctQ"/>
</dbReference>
<gene>
    <name evidence="11" type="ORF">JF625_11415</name>
</gene>
<comment type="function">
    <text evidence="9">Part of the tripartite ATP-independent periplasmic (TRAP) transport system.</text>
</comment>
<feature type="domain" description="Tripartite ATP-independent periplasmic transporters DctQ component" evidence="10">
    <location>
        <begin position="23"/>
        <end position="151"/>
    </location>
</feature>
<evidence type="ECO:0000313" key="12">
    <source>
        <dbReference type="Proteomes" id="UP000700706"/>
    </source>
</evidence>
<evidence type="ECO:0000256" key="3">
    <source>
        <dbReference type="ARBA" id="ARBA00022475"/>
    </source>
</evidence>
<evidence type="ECO:0000313" key="11">
    <source>
        <dbReference type="EMBL" id="MBW8725748.1"/>
    </source>
</evidence>
<comment type="similarity">
    <text evidence="8 9">Belongs to the TRAP transporter small permease family.</text>
</comment>
<feature type="transmembrane region" description="Helical" evidence="9">
    <location>
        <begin position="47"/>
        <end position="65"/>
    </location>
</feature>
<comment type="subcellular location">
    <subcellularLocation>
        <location evidence="1 9">Cell inner membrane</location>
        <topology evidence="1 9">Multi-pass membrane protein</topology>
    </subcellularLocation>
</comment>
<proteinExistence type="inferred from homology"/>
<feature type="transmembrane region" description="Helical" evidence="9">
    <location>
        <begin position="86"/>
        <end position="103"/>
    </location>
</feature>
<accession>A0A952FJC6</accession>
<reference evidence="11" key="1">
    <citation type="submission" date="2020-06" db="EMBL/GenBank/DDBJ databases">
        <title>Stable isotope informed genome-resolved metagenomics uncovers potential trophic interactions in rhizosphere soil.</title>
        <authorList>
            <person name="Starr E.P."/>
            <person name="Shi S."/>
            <person name="Blazewicz S.J."/>
            <person name="Koch B.J."/>
            <person name="Probst A.J."/>
            <person name="Hungate B.A."/>
            <person name="Pett-Ridge J."/>
            <person name="Firestone M.K."/>
            <person name="Banfield J.F."/>
        </authorList>
    </citation>
    <scope>NUCLEOTIDE SEQUENCE</scope>
    <source>
        <strain evidence="11">YM_69_17</strain>
    </source>
</reference>
<keyword evidence="4 9" id="KW-0997">Cell inner membrane</keyword>
<name>A0A952FJC6_9PROT</name>
<dbReference type="Pfam" id="PF04290">
    <property type="entry name" value="DctQ"/>
    <property type="match status" value="1"/>
</dbReference>
<dbReference type="EMBL" id="JAEKLZ010000184">
    <property type="protein sequence ID" value="MBW8725748.1"/>
    <property type="molecule type" value="Genomic_DNA"/>
</dbReference>
<comment type="caution">
    <text evidence="11">The sequence shown here is derived from an EMBL/GenBank/DDBJ whole genome shotgun (WGS) entry which is preliminary data.</text>
</comment>
<evidence type="ECO:0000256" key="4">
    <source>
        <dbReference type="ARBA" id="ARBA00022519"/>
    </source>
</evidence>
<dbReference type="Proteomes" id="UP000700706">
    <property type="component" value="Unassembled WGS sequence"/>
</dbReference>
<feature type="transmembrane region" description="Helical" evidence="9">
    <location>
        <begin position="123"/>
        <end position="145"/>
    </location>
</feature>
<feature type="transmembrane region" description="Helical" evidence="9">
    <location>
        <begin position="12"/>
        <end position="35"/>
    </location>
</feature>
<keyword evidence="7 9" id="KW-0472">Membrane</keyword>
<evidence type="ECO:0000256" key="7">
    <source>
        <dbReference type="ARBA" id="ARBA00023136"/>
    </source>
</evidence>
<keyword evidence="6 9" id="KW-1133">Transmembrane helix</keyword>
<evidence type="ECO:0000256" key="8">
    <source>
        <dbReference type="ARBA" id="ARBA00038436"/>
    </source>
</evidence>
<protein>
    <recommendedName>
        <fullName evidence="9">TRAP transporter small permease protein</fullName>
    </recommendedName>
</protein>
<organism evidence="11 12">
    <name type="scientific">Inquilinus limosus</name>
    <dbReference type="NCBI Taxonomy" id="171674"/>
    <lineage>
        <taxon>Bacteria</taxon>
        <taxon>Pseudomonadati</taxon>
        <taxon>Pseudomonadota</taxon>
        <taxon>Alphaproteobacteria</taxon>
        <taxon>Rhodospirillales</taxon>
        <taxon>Rhodospirillaceae</taxon>
        <taxon>Inquilinus</taxon>
    </lineage>
</organism>
<evidence type="ECO:0000256" key="1">
    <source>
        <dbReference type="ARBA" id="ARBA00004429"/>
    </source>
</evidence>
<keyword evidence="2 9" id="KW-0813">Transport</keyword>
<evidence type="ECO:0000256" key="5">
    <source>
        <dbReference type="ARBA" id="ARBA00022692"/>
    </source>
</evidence>
<dbReference type="GO" id="GO:0005886">
    <property type="term" value="C:plasma membrane"/>
    <property type="evidence" value="ECO:0007669"/>
    <property type="project" value="UniProtKB-SubCell"/>
</dbReference>
<dbReference type="PANTHER" id="PTHR35011">
    <property type="entry name" value="2,3-DIKETO-L-GULONATE TRAP TRANSPORTER SMALL PERMEASE PROTEIN YIAM"/>
    <property type="match status" value="1"/>
</dbReference>
<dbReference type="AlphaFoldDB" id="A0A952FJC6"/>
<comment type="subunit">
    <text evidence="9">The complex comprises the extracytoplasmic solute receptor protein and the two transmembrane proteins.</text>
</comment>